<evidence type="ECO:0000256" key="10">
    <source>
        <dbReference type="ARBA" id="ARBA00047957"/>
    </source>
</evidence>
<comment type="similarity">
    <text evidence="2 11">Belongs to the TRM44 family.</text>
</comment>
<keyword evidence="9 11" id="KW-0819">tRNA processing</keyword>
<evidence type="ECO:0000256" key="2">
    <source>
        <dbReference type="ARBA" id="ARBA00009056"/>
    </source>
</evidence>
<evidence type="ECO:0000256" key="5">
    <source>
        <dbReference type="ARBA" id="ARBA00022490"/>
    </source>
</evidence>
<keyword evidence="5 11" id="KW-0963">Cytoplasm</keyword>
<evidence type="ECO:0000256" key="6">
    <source>
        <dbReference type="ARBA" id="ARBA00022603"/>
    </source>
</evidence>
<reference evidence="12 14" key="1">
    <citation type="submission" date="2015-10" db="EMBL/GenBank/DDBJ databases">
        <title>Draft genomes sequences of Candida glabrata isolates 1A, 1B, 2A, 2B, 3A and 3B.</title>
        <authorList>
            <person name="Haavelsrud O.E."/>
            <person name="Gaustad P."/>
        </authorList>
    </citation>
    <scope>NUCLEOTIDE SEQUENCE [LARGE SCALE GENOMIC DNA]</scope>
    <source>
        <strain evidence="12">910700640</strain>
    </source>
</reference>
<dbReference type="PANTHER" id="PTHR21210">
    <property type="entry name" value="TRNA (URACIL-O(2)-)-METHYLTRANSFERASE-RELATED"/>
    <property type="match status" value="1"/>
</dbReference>
<evidence type="ECO:0000256" key="4">
    <source>
        <dbReference type="ARBA" id="ARBA00017788"/>
    </source>
</evidence>
<evidence type="ECO:0000256" key="8">
    <source>
        <dbReference type="ARBA" id="ARBA00022691"/>
    </source>
</evidence>
<dbReference type="InterPro" id="IPR011671">
    <property type="entry name" value="tRNA_uracil_MeTrfase"/>
</dbReference>
<dbReference type="GO" id="GO:0005737">
    <property type="term" value="C:cytoplasm"/>
    <property type="evidence" value="ECO:0007669"/>
    <property type="project" value="UniProtKB-SubCell"/>
</dbReference>
<comment type="function">
    <text evidence="11">Adenosyl-L-methionine (AdoMet)-dependent tRNA (uracil-O(2)-)-methyltransferase.</text>
</comment>
<sequence length="564" mass="64369">MTEKKTAPSFQFMKDESTSVLGGEWVPMYCTDEPVEFSKGDFETAMLNVIREPNINSTAILRADILAEKFYDLEGNEQELSTDDKPVLSESLPYDADAKLVNIDDITTRKELIENKELELTIVKEFVRRMIPRNPYKDALINQTCLVYNSKKTENKDTSLVLYIPHFEDEADCPFYIPHVQKVAILLHGGILSVHYIPYPGQSEDLRKDNERVVRTAFRLLQTAYKHSKGVMQGYEKRVNHDQVVDRVLFQDTYIQLKKKYSKFLVDNWAESTDPKKHVFEDLAIAAFLLEFWKTQYGDDYKTTMQFRDMGCGNGVLTYILISEGVNGVGIDARKRKSWSIYPTEIQRHLKEQVIIPSILLRPTPDVRRYMPYLEDNGAMFPIKVEDGLIAPATLVYSSADLIASPNVNICEFPDNTFIIGNHSDELTCWIPLLGFPFMVIPCCSHDLSGKKVRFNTRVPKSEKTTPAMKNNIKINSNNVNNSNSTYAGLVNHVEYLAKKVGWKVEKEMLRIPSTRNAAIIGTDNAYAKEFPTPDIYRTIEEEGGALTWVQNTMQLAKASPRNH</sequence>
<evidence type="ECO:0000313" key="14">
    <source>
        <dbReference type="Proteomes" id="UP000054886"/>
    </source>
</evidence>
<proteinExistence type="inferred from homology"/>
<dbReference type="VEuPathDB" id="FungiDB:B1J91_L12408g"/>
<gene>
    <name evidence="13" type="ORF">AO440_004830</name>
    <name evidence="12" type="ORF">AO440_005060</name>
</gene>
<evidence type="ECO:0000256" key="11">
    <source>
        <dbReference type="RuleBase" id="RU368004"/>
    </source>
</evidence>
<dbReference type="EC" id="2.1.1.211" evidence="3 11"/>
<keyword evidence="8 11" id="KW-0949">S-adenosyl-L-methionine</keyword>
<accession>A0A0W0EEH8</accession>
<dbReference type="GO" id="GO:0141101">
    <property type="term" value="F:tRNA(Ser) (uridine(44)-2'-O-)-methyltransferase activity"/>
    <property type="evidence" value="ECO:0007669"/>
    <property type="project" value="UniProtKB-EC"/>
</dbReference>
<dbReference type="Pfam" id="PF07757">
    <property type="entry name" value="AdoMet_MTase"/>
    <property type="match status" value="1"/>
</dbReference>
<dbReference type="OrthoDB" id="10047021at2759"/>
<dbReference type="EMBL" id="LLZZ01000122">
    <property type="protein sequence ID" value="KTB02868.1"/>
    <property type="molecule type" value="Genomic_DNA"/>
</dbReference>
<comment type="catalytic activity">
    <reaction evidence="10 11">
        <text>uridine(44) in tRNA(Ser) + S-adenosyl-L-methionine = 2'-O-methyluridine(44) in tRNA(Ser) + S-adenosyl-L-homocysteine + H(+)</text>
        <dbReference type="Rhea" id="RHEA:43100"/>
        <dbReference type="Rhea" id="RHEA-COMP:10339"/>
        <dbReference type="Rhea" id="RHEA-COMP:10340"/>
        <dbReference type="ChEBI" id="CHEBI:15378"/>
        <dbReference type="ChEBI" id="CHEBI:57856"/>
        <dbReference type="ChEBI" id="CHEBI:59789"/>
        <dbReference type="ChEBI" id="CHEBI:65315"/>
        <dbReference type="ChEBI" id="CHEBI:74478"/>
        <dbReference type="EC" id="2.1.1.211"/>
    </reaction>
</comment>
<dbReference type="EMBL" id="LLZZ01000146">
    <property type="protein sequence ID" value="KTA99272.1"/>
    <property type="molecule type" value="Genomic_DNA"/>
</dbReference>
<name>A0A0W0EEH8_CANGB</name>
<organism evidence="12 14">
    <name type="scientific">Candida glabrata</name>
    <name type="common">Yeast</name>
    <name type="synonym">Torulopsis glabrata</name>
    <dbReference type="NCBI Taxonomy" id="5478"/>
    <lineage>
        <taxon>Eukaryota</taxon>
        <taxon>Fungi</taxon>
        <taxon>Dikarya</taxon>
        <taxon>Ascomycota</taxon>
        <taxon>Saccharomycotina</taxon>
        <taxon>Saccharomycetes</taxon>
        <taxon>Saccharomycetales</taxon>
        <taxon>Saccharomycetaceae</taxon>
        <taxon>Nakaseomyces</taxon>
    </lineage>
</organism>
<dbReference type="GO" id="GO:0002128">
    <property type="term" value="P:tRNA nucleoside ribose methylation"/>
    <property type="evidence" value="ECO:0007669"/>
    <property type="project" value="EnsemblFungi"/>
</dbReference>
<keyword evidence="6 11" id="KW-0489">Methyltransferase</keyword>
<keyword evidence="7 11" id="KW-0808">Transferase</keyword>
<dbReference type="VEuPathDB" id="FungiDB:GWK60_L16379"/>
<comment type="subcellular location">
    <subcellularLocation>
        <location evidence="1 11">Cytoplasm</location>
    </subcellularLocation>
</comment>
<evidence type="ECO:0000313" key="12">
    <source>
        <dbReference type="EMBL" id="KTA99272.1"/>
    </source>
</evidence>
<dbReference type="AlphaFoldDB" id="A0A0W0EEH8"/>
<evidence type="ECO:0000256" key="9">
    <source>
        <dbReference type="ARBA" id="ARBA00022694"/>
    </source>
</evidence>
<dbReference type="PANTHER" id="PTHR21210:SF0">
    <property type="entry name" value="TRNA (URACIL-O(2)-)-METHYLTRANSFERASE-RELATED"/>
    <property type="match status" value="1"/>
</dbReference>
<evidence type="ECO:0000256" key="1">
    <source>
        <dbReference type="ARBA" id="ARBA00004496"/>
    </source>
</evidence>
<evidence type="ECO:0000256" key="3">
    <source>
        <dbReference type="ARBA" id="ARBA00012795"/>
    </source>
</evidence>
<dbReference type="VEuPathDB" id="FungiDB:CAGL0L12408g"/>
<dbReference type="Proteomes" id="UP000054886">
    <property type="component" value="Unassembled WGS sequence"/>
</dbReference>
<comment type="caution">
    <text evidence="12">The sequence shown here is derived from an EMBL/GenBank/DDBJ whole genome shotgun (WGS) entry which is preliminary data.</text>
</comment>
<evidence type="ECO:0000313" key="13">
    <source>
        <dbReference type="EMBL" id="KTB02868.1"/>
    </source>
</evidence>
<evidence type="ECO:0000256" key="7">
    <source>
        <dbReference type="ARBA" id="ARBA00022679"/>
    </source>
</evidence>
<protein>
    <recommendedName>
        <fullName evidence="4 11">tRNA (uracil-O(2)-)-methyltransferase</fullName>
        <ecNumber evidence="3 11">2.1.1.211</ecNumber>
    </recommendedName>
</protein>
<dbReference type="VEuPathDB" id="FungiDB:GVI51_L12353"/>